<reference evidence="9" key="1">
    <citation type="submission" date="2024-04" db="EMBL/GenBank/DDBJ databases">
        <authorList>
            <person name="Shaw F."/>
            <person name="Minotto A."/>
        </authorList>
    </citation>
    <scope>NUCLEOTIDE SEQUENCE [LARGE SCALE GENOMIC DNA]</scope>
</reference>
<feature type="transmembrane region" description="Helical" evidence="6">
    <location>
        <begin position="435"/>
        <end position="456"/>
    </location>
</feature>
<feature type="transmembrane region" description="Helical" evidence="6">
    <location>
        <begin position="155"/>
        <end position="176"/>
    </location>
</feature>
<proteinExistence type="predicted"/>
<evidence type="ECO:0000256" key="4">
    <source>
        <dbReference type="ARBA" id="ARBA00022989"/>
    </source>
</evidence>
<dbReference type="InterPro" id="IPR036259">
    <property type="entry name" value="MFS_trans_sf"/>
</dbReference>
<evidence type="ECO:0000313" key="8">
    <source>
        <dbReference type="EMBL" id="CAL1712145.1"/>
    </source>
</evidence>
<feature type="transmembrane region" description="Helical" evidence="6">
    <location>
        <begin position="341"/>
        <end position="364"/>
    </location>
</feature>
<feature type="transmembrane region" description="Helical" evidence="6">
    <location>
        <begin position="230"/>
        <end position="253"/>
    </location>
</feature>
<feature type="domain" description="Major facilitator superfamily (MFS) profile" evidence="7">
    <location>
        <begin position="64"/>
        <end position="521"/>
    </location>
</feature>
<feature type="transmembrane region" description="Helical" evidence="6">
    <location>
        <begin position="106"/>
        <end position="123"/>
    </location>
</feature>
<accession>A0ABP1DWG3</accession>
<dbReference type="PROSITE" id="PS50850">
    <property type="entry name" value="MFS"/>
    <property type="match status" value="1"/>
</dbReference>
<evidence type="ECO:0000259" key="7">
    <source>
        <dbReference type="PROSITE" id="PS50850"/>
    </source>
</evidence>
<feature type="transmembrane region" description="Helical" evidence="6">
    <location>
        <begin position="130"/>
        <end position="149"/>
    </location>
</feature>
<feature type="transmembrane region" description="Helical" evidence="6">
    <location>
        <begin position="468"/>
        <end position="491"/>
    </location>
</feature>
<evidence type="ECO:0000313" key="9">
    <source>
        <dbReference type="Proteomes" id="UP001497453"/>
    </source>
</evidence>
<evidence type="ECO:0000256" key="5">
    <source>
        <dbReference type="ARBA" id="ARBA00023136"/>
    </source>
</evidence>
<dbReference type="EMBL" id="OZ037950">
    <property type="protein sequence ID" value="CAL1712145.1"/>
    <property type="molecule type" value="Genomic_DNA"/>
</dbReference>
<dbReference type="Gene3D" id="1.20.1250.20">
    <property type="entry name" value="MFS general substrate transporter like domains"/>
    <property type="match status" value="1"/>
</dbReference>
<dbReference type="InterPro" id="IPR020846">
    <property type="entry name" value="MFS_dom"/>
</dbReference>
<evidence type="ECO:0000256" key="2">
    <source>
        <dbReference type="ARBA" id="ARBA00022448"/>
    </source>
</evidence>
<dbReference type="Proteomes" id="UP001497453">
    <property type="component" value="Chromosome 7"/>
</dbReference>
<protein>
    <recommendedName>
        <fullName evidence="7">Major facilitator superfamily (MFS) profile domain-containing protein</fullName>
    </recommendedName>
</protein>
<dbReference type="Pfam" id="PF00083">
    <property type="entry name" value="Sugar_tr"/>
    <property type="match status" value="1"/>
</dbReference>
<evidence type="ECO:0000256" key="1">
    <source>
        <dbReference type="ARBA" id="ARBA00004141"/>
    </source>
</evidence>
<feature type="transmembrane region" description="Helical" evidence="6">
    <location>
        <begin position="183"/>
        <end position="210"/>
    </location>
</feature>
<evidence type="ECO:0000256" key="6">
    <source>
        <dbReference type="SAM" id="Phobius"/>
    </source>
</evidence>
<dbReference type="InterPro" id="IPR005828">
    <property type="entry name" value="MFS_sugar_transport-like"/>
</dbReference>
<feature type="transmembrane region" description="Helical" evidence="6">
    <location>
        <begin position="384"/>
        <end position="403"/>
    </location>
</feature>
<name>A0ABP1DWG3_9APHY</name>
<keyword evidence="3 6" id="KW-0812">Transmembrane</keyword>
<organism evidence="8 9">
    <name type="scientific">Somion occarium</name>
    <dbReference type="NCBI Taxonomy" id="3059160"/>
    <lineage>
        <taxon>Eukaryota</taxon>
        <taxon>Fungi</taxon>
        <taxon>Dikarya</taxon>
        <taxon>Basidiomycota</taxon>
        <taxon>Agaricomycotina</taxon>
        <taxon>Agaricomycetes</taxon>
        <taxon>Polyporales</taxon>
        <taxon>Cerrenaceae</taxon>
        <taxon>Somion</taxon>
    </lineage>
</organism>
<feature type="transmembrane region" description="Helical" evidence="6">
    <location>
        <begin position="62"/>
        <end position="86"/>
    </location>
</feature>
<dbReference type="SUPFAM" id="SSF103473">
    <property type="entry name" value="MFS general substrate transporter"/>
    <property type="match status" value="1"/>
</dbReference>
<feature type="transmembrane region" description="Helical" evidence="6">
    <location>
        <begin position="410"/>
        <end position="429"/>
    </location>
</feature>
<dbReference type="PANTHER" id="PTHR23511:SF12">
    <property type="entry name" value="TRANSPORTER, PUTATIVE (AFU_ORTHOLOGUE AFUA_7G01740)-RELATED"/>
    <property type="match status" value="1"/>
</dbReference>
<gene>
    <name evidence="8" type="ORF">GFSPODELE1_LOCUS8692</name>
</gene>
<evidence type="ECO:0000256" key="3">
    <source>
        <dbReference type="ARBA" id="ARBA00022692"/>
    </source>
</evidence>
<keyword evidence="5 6" id="KW-0472">Membrane</keyword>
<dbReference type="PANTHER" id="PTHR23511">
    <property type="entry name" value="SYNAPTIC VESICLE GLYCOPROTEIN 2"/>
    <property type="match status" value="1"/>
</dbReference>
<dbReference type="CDD" id="cd17316">
    <property type="entry name" value="MFS_SV2_like"/>
    <property type="match status" value="1"/>
</dbReference>
<keyword evidence="9" id="KW-1185">Reference proteome</keyword>
<keyword evidence="2" id="KW-0813">Transport</keyword>
<sequence length="526" mass="57359">MSNASHDEKVKSANNEDFEKGAFDVDTQDIFDEDSGVDPVYHAKAKILNDAFQEIGMGKYQWYLFVVTGFGWFSDNLWPVVTSLILSPVVNEFGFEGPWLKLGQNIGLLVGAAFWGVACDVWGRQWAFNITLFITGVFATAAGASPGFVALCSLAAVWSIGVGGNLPVDSAVFLEFIPASHQYLLTVLSIWWAFGQLISSLIAWPLIANFSCVGTTPDTCPRSENQGWRYFMYTMGGLMLLLWVLRFFVFHLYESPKYLMGRGRDEEAVEVVHKVAAYNGKVSKLTIEMLRGAGQVAGVEGEQAEMDTSAKAAALRKLRKFNAGHVKSLFARKKLAYSTSLLIILWAFIGLAFPLYNGFVTFFLQTRGADFGDGSLNLTYRNQVILSVIGVPGALLAGWLVELPYLGRKGTLAISTLLTGAFLFAGTTARTSDALLGWNCGYTFTSNVMYGVLYAVSPELFPTKDRGTGNAIVSTANRIFGIMAPIIALYADLSTSVPIYVSGALFIVSGFIALLLPFEPRGRASI</sequence>
<comment type="subcellular location">
    <subcellularLocation>
        <location evidence="1">Membrane</location>
        <topology evidence="1">Multi-pass membrane protein</topology>
    </subcellularLocation>
</comment>
<feature type="transmembrane region" description="Helical" evidence="6">
    <location>
        <begin position="497"/>
        <end position="518"/>
    </location>
</feature>
<keyword evidence="4 6" id="KW-1133">Transmembrane helix</keyword>